<dbReference type="InterPro" id="IPR050114">
    <property type="entry name" value="UPF0173_UPF0282_UlaG_hydrolase"/>
</dbReference>
<comment type="caution">
    <text evidence="3">The sequence shown here is derived from an EMBL/GenBank/DDBJ whole genome shotgun (WGS) entry which is preliminary data.</text>
</comment>
<accession>A0A5C8I8G0</accession>
<proteinExistence type="predicted"/>
<dbReference type="Proteomes" id="UP000321949">
    <property type="component" value="Unassembled WGS sequence"/>
</dbReference>
<evidence type="ECO:0000259" key="2">
    <source>
        <dbReference type="Pfam" id="PF12706"/>
    </source>
</evidence>
<keyword evidence="1 3" id="KW-0378">Hydrolase</keyword>
<dbReference type="PANTHER" id="PTHR43546">
    <property type="entry name" value="UPF0173 METAL-DEPENDENT HYDROLASE MJ1163-RELATED"/>
    <property type="match status" value="1"/>
</dbReference>
<dbReference type="GO" id="GO:0016787">
    <property type="term" value="F:hydrolase activity"/>
    <property type="evidence" value="ECO:0007669"/>
    <property type="project" value="UniProtKB-KW"/>
</dbReference>
<keyword evidence="4" id="KW-1185">Reference proteome</keyword>
<protein>
    <submittedName>
        <fullName evidence="3">MBL fold metallo-hydrolase</fullName>
    </submittedName>
</protein>
<organism evidence="3 4">
    <name type="scientific">Microbacterium saccharophilum</name>
    <dbReference type="NCBI Taxonomy" id="1213358"/>
    <lineage>
        <taxon>Bacteria</taxon>
        <taxon>Bacillati</taxon>
        <taxon>Actinomycetota</taxon>
        <taxon>Actinomycetes</taxon>
        <taxon>Micrococcales</taxon>
        <taxon>Microbacteriaceae</taxon>
        <taxon>Microbacterium</taxon>
    </lineage>
</organism>
<gene>
    <name evidence="3" type="ORF">FVP74_02405</name>
</gene>
<dbReference type="InterPro" id="IPR036866">
    <property type="entry name" value="RibonucZ/Hydroxyglut_hydro"/>
</dbReference>
<name>A0A5C8I8G0_9MICO</name>
<dbReference type="Gene3D" id="3.60.15.10">
    <property type="entry name" value="Ribonuclease Z/Hydroxyacylglutathione hydrolase-like"/>
    <property type="match status" value="1"/>
</dbReference>
<dbReference type="InterPro" id="IPR001279">
    <property type="entry name" value="Metallo-B-lactamas"/>
</dbReference>
<evidence type="ECO:0000256" key="1">
    <source>
        <dbReference type="ARBA" id="ARBA00022801"/>
    </source>
</evidence>
<evidence type="ECO:0000313" key="3">
    <source>
        <dbReference type="EMBL" id="TXK15731.1"/>
    </source>
</evidence>
<dbReference type="OrthoDB" id="3204284at2"/>
<dbReference type="SUPFAM" id="SSF56281">
    <property type="entry name" value="Metallo-hydrolase/oxidoreductase"/>
    <property type="match status" value="1"/>
</dbReference>
<feature type="domain" description="Metallo-beta-lactamase" evidence="2">
    <location>
        <begin position="31"/>
        <end position="232"/>
    </location>
</feature>
<reference evidence="3 4" key="1">
    <citation type="submission" date="2019-08" db="EMBL/GenBank/DDBJ databases">
        <authorList>
            <person name="Dong K."/>
        </authorList>
    </citation>
    <scope>NUCLEOTIDE SEQUENCE [LARGE SCALE GENOMIC DNA]</scope>
    <source>
        <strain evidence="3 4">K-1</strain>
    </source>
</reference>
<evidence type="ECO:0000313" key="4">
    <source>
        <dbReference type="Proteomes" id="UP000321949"/>
    </source>
</evidence>
<dbReference type="AlphaFoldDB" id="A0A5C8I8G0"/>
<sequence>MTAPRTTDRTRRHACDTYRGPTILVEFDHWRILIDPTFDPPGRRYPFALGTSSVKTRGPALQPHELGRVDLILVSHDHHADNLDRAGRALLPRATHVLTTASGARRLNAANTQGLTTGQTIALTMDGKPRLNITATPCRHGPPLSRAIVGDVIGFAIRGEGAADVALWVTGDTVLCRAVLRTARNLDVDVAIVNAGGVGFPLTGPLKYTMTGVDAVRLITELAPRVALAAHYDGWSHFRDGEEGMRHAVDGAPASTRALIRWLPDGEPVDI</sequence>
<dbReference type="PANTHER" id="PTHR43546:SF9">
    <property type="entry name" value="L-ASCORBATE-6-PHOSPHATE LACTONASE ULAG-RELATED"/>
    <property type="match status" value="1"/>
</dbReference>
<dbReference type="Pfam" id="PF12706">
    <property type="entry name" value="Lactamase_B_2"/>
    <property type="match status" value="1"/>
</dbReference>
<dbReference type="EMBL" id="VRSX01000001">
    <property type="protein sequence ID" value="TXK15731.1"/>
    <property type="molecule type" value="Genomic_DNA"/>
</dbReference>